<gene>
    <name evidence="8" type="ORF">CTAYLR_000756</name>
</gene>
<dbReference type="SUPFAM" id="SSF48403">
    <property type="entry name" value="Ankyrin repeat"/>
    <property type="match status" value="2"/>
</dbReference>
<keyword evidence="4" id="KW-0863">Zinc-finger</keyword>
<dbReference type="EMBL" id="JAQMWT010000005">
    <property type="protein sequence ID" value="KAJ8614425.1"/>
    <property type="molecule type" value="Genomic_DNA"/>
</dbReference>
<dbReference type="InterPro" id="IPR013083">
    <property type="entry name" value="Znf_RING/FYVE/PHD"/>
</dbReference>
<feature type="compositionally biased region" description="Polar residues" evidence="6">
    <location>
        <begin position="550"/>
        <end position="571"/>
    </location>
</feature>
<evidence type="ECO:0000256" key="1">
    <source>
        <dbReference type="ARBA" id="ARBA00022737"/>
    </source>
</evidence>
<feature type="repeat" description="ANK" evidence="3">
    <location>
        <begin position="476"/>
        <end position="508"/>
    </location>
</feature>
<comment type="caution">
    <text evidence="8">The sequence shown here is derived from an EMBL/GenBank/DDBJ whole genome shotgun (WGS) entry which is preliminary data.</text>
</comment>
<feature type="repeat" description="ANK" evidence="3">
    <location>
        <begin position="443"/>
        <end position="475"/>
    </location>
</feature>
<feature type="region of interest" description="Disordered" evidence="6">
    <location>
        <begin position="695"/>
        <end position="727"/>
    </location>
</feature>
<evidence type="ECO:0000259" key="7">
    <source>
        <dbReference type="PROSITE" id="PS50089"/>
    </source>
</evidence>
<evidence type="ECO:0000256" key="2">
    <source>
        <dbReference type="ARBA" id="ARBA00023043"/>
    </source>
</evidence>
<dbReference type="PROSITE" id="PS50089">
    <property type="entry name" value="ZF_RING_2"/>
    <property type="match status" value="1"/>
</dbReference>
<evidence type="ECO:0000256" key="3">
    <source>
        <dbReference type="PROSITE-ProRule" id="PRU00023"/>
    </source>
</evidence>
<dbReference type="SMART" id="SM00248">
    <property type="entry name" value="ANK"/>
    <property type="match status" value="13"/>
</dbReference>
<keyword evidence="2 3" id="KW-0040">ANK repeat</keyword>
<keyword evidence="1" id="KW-0677">Repeat</keyword>
<dbReference type="PROSITE" id="PS50297">
    <property type="entry name" value="ANK_REP_REGION"/>
    <property type="match status" value="5"/>
</dbReference>
<dbReference type="PRINTS" id="PR01415">
    <property type="entry name" value="ANKYRIN"/>
</dbReference>
<dbReference type="Pfam" id="PF12796">
    <property type="entry name" value="Ank_2"/>
    <property type="match status" value="3"/>
</dbReference>
<evidence type="ECO:0000313" key="9">
    <source>
        <dbReference type="Proteomes" id="UP001230188"/>
    </source>
</evidence>
<evidence type="ECO:0000256" key="6">
    <source>
        <dbReference type="SAM" id="MobiDB-lite"/>
    </source>
</evidence>
<dbReference type="PANTHER" id="PTHR24123:SF141">
    <property type="entry name" value="ANKYRIN 2, ISOFORM U"/>
    <property type="match status" value="1"/>
</dbReference>
<feature type="compositionally biased region" description="Basic residues" evidence="6">
    <location>
        <begin position="706"/>
        <end position="719"/>
    </location>
</feature>
<dbReference type="AlphaFoldDB" id="A0AAD7XNQ0"/>
<evidence type="ECO:0000256" key="4">
    <source>
        <dbReference type="PROSITE-ProRule" id="PRU00175"/>
    </source>
</evidence>
<feature type="domain" description="RING-type" evidence="7">
    <location>
        <begin position="924"/>
        <end position="958"/>
    </location>
</feature>
<dbReference type="PROSITE" id="PS50088">
    <property type="entry name" value="ANK_REPEAT"/>
    <property type="match status" value="7"/>
</dbReference>
<keyword evidence="4" id="KW-0862">Zinc</keyword>
<feature type="coiled-coil region" evidence="5">
    <location>
        <begin position="776"/>
        <end position="856"/>
    </location>
</feature>
<dbReference type="GO" id="GO:0008270">
    <property type="term" value="F:zinc ion binding"/>
    <property type="evidence" value="ECO:0007669"/>
    <property type="project" value="UniProtKB-KW"/>
</dbReference>
<dbReference type="Gene3D" id="1.25.40.20">
    <property type="entry name" value="Ankyrin repeat-containing domain"/>
    <property type="match status" value="2"/>
</dbReference>
<dbReference type="InterPro" id="IPR051165">
    <property type="entry name" value="Multifunctional_ANK_Repeat"/>
</dbReference>
<feature type="compositionally biased region" description="Basic and acidic residues" evidence="6">
    <location>
        <begin position="539"/>
        <end position="548"/>
    </location>
</feature>
<dbReference type="InterPro" id="IPR036770">
    <property type="entry name" value="Ankyrin_rpt-contain_sf"/>
</dbReference>
<reference evidence="8" key="1">
    <citation type="submission" date="2023-01" db="EMBL/GenBank/DDBJ databases">
        <title>Metagenome sequencing of chrysophaentin producing Chrysophaeum taylorii.</title>
        <authorList>
            <person name="Davison J."/>
            <person name="Bewley C."/>
        </authorList>
    </citation>
    <scope>NUCLEOTIDE SEQUENCE</scope>
    <source>
        <strain evidence="8">NIES-1699</strain>
    </source>
</reference>
<feature type="repeat" description="ANK" evidence="3">
    <location>
        <begin position="377"/>
        <end position="409"/>
    </location>
</feature>
<keyword evidence="9" id="KW-1185">Reference proteome</keyword>
<dbReference type="PANTHER" id="PTHR24123">
    <property type="entry name" value="ANKYRIN REPEAT-CONTAINING"/>
    <property type="match status" value="1"/>
</dbReference>
<dbReference type="InterPro" id="IPR002110">
    <property type="entry name" value="Ankyrin_rpt"/>
</dbReference>
<accession>A0AAD7XNQ0</accession>
<keyword evidence="5" id="KW-0175">Coiled coil</keyword>
<organism evidence="8 9">
    <name type="scientific">Chrysophaeum taylorii</name>
    <dbReference type="NCBI Taxonomy" id="2483200"/>
    <lineage>
        <taxon>Eukaryota</taxon>
        <taxon>Sar</taxon>
        <taxon>Stramenopiles</taxon>
        <taxon>Ochrophyta</taxon>
        <taxon>Pelagophyceae</taxon>
        <taxon>Pelagomonadales</taxon>
        <taxon>Pelagomonadaceae</taxon>
        <taxon>Chrysophaeum</taxon>
    </lineage>
</organism>
<feature type="repeat" description="ANK" evidence="3">
    <location>
        <begin position="344"/>
        <end position="376"/>
    </location>
</feature>
<dbReference type="Gene3D" id="3.30.40.10">
    <property type="entry name" value="Zinc/RING finger domain, C3HC4 (zinc finger)"/>
    <property type="match status" value="1"/>
</dbReference>
<dbReference type="Pfam" id="PF13920">
    <property type="entry name" value="zf-C3HC4_3"/>
    <property type="match status" value="1"/>
</dbReference>
<sequence length="970" mass="103129">MMRGHHHQCGPPSRRHHRQWWSWQRLSRGLTPRVVVVAAVCVCALRAAAAGTSAGERRSRRGVKITFGSGSREEAMAGWQPLHVAARNGYGRVVDRLAKTTDVNSATPAGDTALHVAARYGMGDVARQLALGHHADLQSRNREGLTPVVVAALAGHANVVEALADASRLGDLDSVAYVAAEAGQASVIRSLARAGANLSRVQPNGWTAASAAASNGHAAVVAELGRAGATLSGPSSSDVSGESGFGNPAWLAALNNYHDVIDALAAFVDLNAISHPQNGWTPTHLAVEKGHLETIKALARHGVDLNRATHDSYAPAHRAAYLGRADVLAVLLDAGVDPDRRTSDGATPTFVAAQHDWPEIIALLAARGADINLPKNDGATPASVAAQAGHADVVSVLAAVDAELDEPADGTYAPVHLAAYFGRAHVVDAMAAVGVDLNKATRDGWTPAHVAAQRGHANVVAALARSGADLSRGANGGTTPVYMAAQFGHVDVIMRLAEAGVDLDAKDHSGWTPQQFAKRKGMRHVLDALARGRALQRDDAFKTGDRRALNRSTPIDHLSNNATIPAQQQPPSSKATASSSLDDDDGDDAAFGSRRRRDLRCEELASVDVDHDNNNFLVGANHPAANVRGGERRWAQFGCLGVLFAILSVAVYDLLTRQYCGHADAAAPDESPRGGGGGGGGEQEDAERILLVPAATQTGDSPVPTARRKPNHVASKRPGKAADQDDSRAAAMISLQATKCDELAAVVDMLRRDRVSEETKFRAEADKWRALTDETRRELADERERHAAVLRGLQSEVAAAEAAARTAQSRANEAEERASECEHKALDLRTAHETERDRLARALDQTKLRVEQLLHDQARARGATADMLCEIDVSRLPEETLAKVESKLPGLQLSVTREILRREMRKSQAGNQHSPDASDLASECIVCLAGAREVAFGCGHLCVCNDCAYTVEACPVCREVISERRRIFSS</sequence>
<keyword evidence="4" id="KW-0479">Metal-binding</keyword>
<dbReference type="InterPro" id="IPR001841">
    <property type="entry name" value="Znf_RING"/>
</dbReference>
<feature type="repeat" description="ANK" evidence="3">
    <location>
        <begin position="109"/>
        <end position="142"/>
    </location>
</feature>
<dbReference type="Proteomes" id="UP001230188">
    <property type="component" value="Unassembled WGS sequence"/>
</dbReference>
<name>A0AAD7XNQ0_9STRA</name>
<dbReference type="Pfam" id="PF13637">
    <property type="entry name" value="Ank_4"/>
    <property type="match status" value="1"/>
</dbReference>
<proteinExistence type="predicted"/>
<evidence type="ECO:0000256" key="5">
    <source>
        <dbReference type="SAM" id="Coils"/>
    </source>
</evidence>
<feature type="region of interest" description="Disordered" evidence="6">
    <location>
        <begin position="539"/>
        <end position="594"/>
    </location>
</feature>
<feature type="repeat" description="ANK" evidence="3">
    <location>
        <begin position="311"/>
        <end position="343"/>
    </location>
</feature>
<feature type="repeat" description="ANK" evidence="3">
    <location>
        <begin position="278"/>
        <end position="310"/>
    </location>
</feature>
<evidence type="ECO:0000313" key="8">
    <source>
        <dbReference type="EMBL" id="KAJ8614425.1"/>
    </source>
</evidence>
<protein>
    <recommendedName>
        <fullName evidence="7">RING-type domain-containing protein</fullName>
    </recommendedName>
</protein>